<dbReference type="GO" id="GO:0020037">
    <property type="term" value="F:heme binding"/>
    <property type="evidence" value="ECO:0007669"/>
    <property type="project" value="InterPro"/>
</dbReference>
<keyword evidence="2" id="KW-0503">Monooxygenase</keyword>
<reference evidence="4" key="1">
    <citation type="submission" date="2015-11" db="EMBL/GenBank/DDBJ databases">
        <title>De novo transcriptome assembly of four potential Pierce s Disease insect vectors from Arizona vineyards.</title>
        <authorList>
            <person name="Tassone E.E."/>
        </authorList>
    </citation>
    <scope>NUCLEOTIDE SEQUENCE</scope>
</reference>
<dbReference type="SUPFAM" id="SSF48264">
    <property type="entry name" value="Cytochrome P450"/>
    <property type="match status" value="1"/>
</dbReference>
<dbReference type="GO" id="GO:0005506">
    <property type="term" value="F:iron ion binding"/>
    <property type="evidence" value="ECO:0007669"/>
    <property type="project" value="InterPro"/>
</dbReference>
<feature type="non-terminal residue" evidence="4">
    <location>
        <position position="105"/>
    </location>
</feature>
<dbReference type="GO" id="GO:0004497">
    <property type="term" value="F:monooxygenase activity"/>
    <property type="evidence" value="ECO:0007669"/>
    <property type="project" value="UniProtKB-KW"/>
</dbReference>
<gene>
    <name evidence="4" type="ORF">g.52298</name>
</gene>
<protein>
    <recommendedName>
        <fullName evidence="5">Cytochrome P450</fullName>
    </recommendedName>
</protein>
<keyword evidence="2" id="KW-0560">Oxidoreductase</keyword>
<comment type="similarity">
    <text evidence="1">Belongs to the cytochrome P450 family.</text>
</comment>
<evidence type="ECO:0000256" key="2">
    <source>
        <dbReference type="ARBA" id="ARBA00023033"/>
    </source>
</evidence>
<dbReference type="GO" id="GO:0016705">
    <property type="term" value="F:oxidoreductase activity, acting on paired donors, with incorporation or reduction of molecular oxygen"/>
    <property type="evidence" value="ECO:0007669"/>
    <property type="project" value="InterPro"/>
</dbReference>
<organism evidence="4">
    <name type="scientific">Graphocephala atropunctata</name>
    <dbReference type="NCBI Taxonomy" id="36148"/>
    <lineage>
        <taxon>Eukaryota</taxon>
        <taxon>Metazoa</taxon>
        <taxon>Ecdysozoa</taxon>
        <taxon>Arthropoda</taxon>
        <taxon>Hexapoda</taxon>
        <taxon>Insecta</taxon>
        <taxon>Pterygota</taxon>
        <taxon>Neoptera</taxon>
        <taxon>Paraneoptera</taxon>
        <taxon>Hemiptera</taxon>
        <taxon>Auchenorrhyncha</taxon>
        <taxon>Membracoidea</taxon>
        <taxon>Cicadellidae</taxon>
        <taxon>Cicadellinae</taxon>
        <taxon>Cicadellini</taxon>
        <taxon>Graphocephala</taxon>
    </lineage>
</organism>
<dbReference type="Gene3D" id="1.10.630.10">
    <property type="entry name" value="Cytochrome P450"/>
    <property type="match status" value="1"/>
</dbReference>
<dbReference type="AlphaFoldDB" id="A0A1B6L5I7"/>
<evidence type="ECO:0000313" key="4">
    <source>
        <dbReference type="EMBL" id="JAT18957.1"/>
    </source>
</evidence>
<evidence type="ECO:0000256" key="1">
    <source>
        <dbReference type="ARBA" id="ARBA00010617"/>
    </source>
</evidence>
<evidence type="ECO:0000256" key="3">
    <source>
        <dbReference type="SAM" id="MobiDB-lite"/>
    </source>
</evidence>
<dbReference type="InterPro" id="IPR001128">
    <property type="entry name" value="Cyt_P450"/>
</dbReference>
<name>A0A1B6L5I7_9HEMI</name>
<accession>A0A1B6L5I7</accession>
<evidence type="ECO:0008006" key="5">
    <source>
        <dbReference type="Google" id="ProtNLM"/>
    </source>
</evidence>
<dbReference type="InterPro" id="IPR036396">
    <property type="entry name" value="Cyt_P450_sf"/>
</dbReference>
<sequence length="105" mass="11461">DTIIGAISFLLVTLGHYPEVQDKIFEEIEKVMGDLDRDVTPTDVTAMTYLNQLVSPCQSEVGCWCCSGVWAGTKNSSRIPSSSYLNGSLQNNEEHDTSTRSCPSA</sequence>
<dbReference type="Pfam" id="PF00067">
    <property type="entry name" value="p450"/>
    <property type="match status" value="1"/>
</dbReference>
<proteinExistence type="inferred from homology"/>
<feature type="non-terminal residue" evidence="4">
    <location>
        <position position="1"/>
    </location>
</feature>
<dbReference type="EMBL" id="GEBQ01021020">
    <property type="protein sequence ID" value="JAT18957.1"/>
    <property type="molecule type" value="Transcribed_RNA"/>
</dbReference>
<feature type="region of interest" description="Disordered" evidence="3">
    <location>
        <begin position="84"/>
        <end position="105"/>
    </location>
</feature>